<comment type="caution">
    <text evidence="2">The sequence shown here is derived from an EMBL/GenBank/DDBJ whole genome shotgun (WGS) entry which is preliminary data.</text>
</comment>
<dbReference type="Proteomes" id="UP001154282">
    <property type="component" value="Unassembled WGS sequence"/>
</dbReference>
<keyword evidence="3" id="KW-1185">Reference proteome</keyword>
<evidence type="ECO:0000256" key="1">
    <source>
        <dbReference type="SAM" id="SignalP"/>
    </source>
</evidence>
<feature type="chain" id="PRO_5043976043" evidence="1">
    <location>
        <begin position="18"/>
        <end position="36"/>
    </location>
</feature>
<dbReference type="EMBL" id="CAMGYJ010000004">
    <property type="protein sequence ID" value="CAI0400892.1"/>
    <property type="molecule type" value="Genomic_DNA"/>
</dbReference>
<sequence length="36" mass="4074">MDLLSLRLELLLQVGFCVITWEDAREPSPATLESAR</sequence>
<keyword evidence="1" id="KW-0732">Signal</keyword>
<feature type="signal peptide" evidence="1">
    <location>
        <begin position="1"/>
        <end position="17"/>
    </location>
</feature>
<accession>A0AAV0ITE2</accession>
<evidence type="ECO:0000313" key="2">
    <source>
        <dbReference type="EMBL" id="CAI0400892.1"/>
    </source>
</evidence>
<evidence type="ECO:0000313" key="3">
    <source>
        <dbReference type="Proteomes" id="UP001154282"/>
    </source>
</evidence>
<gene>
    <name evidence="2" type="ORF">LITE_LOCUS10956</name>
</gene>
<protein>
    <submittedName>
        <fullName evidence="2">Uncharacterized protein</fullName>
    </submittedName>
</protein>
<dbReference type="AlphaFoldDB" id="A0AAV0ITE2"/>
<organism evidence="2 3">
    <name type="scientific">Linum tenue</name>
    <dbReference type="NCBI Taxonomy" id="586396"/>
    <lineage>
        <taxon>Eukaryota</taxon>
        <taxon>Viridiplantae</taxon>
        <taxon>Streptophyta</taxon>
        <taxon>Embryophyta</taxon>
        <taxon>Tracheophyta</taxon>
        <taxon>Spermatophyta</taxon>
        <taxon>Magnoliopsida</taxon>
        <taxon>eudicotyledons</taxon>
        <taxon>Gunneridae</taxon>
        <taxon>Pentapetalae</taxon>
        <taxon>rosids</taxon>
        <taxon>fabids</taxon>
        <taxon>Malpighiales</taxon>
        <taxon>Linaceae</taxon>
        <taxon>Linum</taxon>
    </lineage>
</organism>
<reference evidence="2" key="1">
    <citation type="submission" date="2022-08" db="EMBL/GenBank/DDBJ databases">
        <authorList>
            <person name="Gutierrez-Valencia J."/>
        </authorList>
    </citation>
    <scope>NUCLEOTIDE SEQUENCE</scope>
</reference>
<proteinExistence type="predicted"/>
<name>A0AAV0ITE2_9ROSI</name>